<gene>
    <name evidence="3" type="ORF">FB466_2337</name>
</gene>
<organism evidence="3 4">
    <name type="scientific">Klugiella xanthotipulae</name>
    <dbReference type="NCBI Taxonomy" id="244735"/>
    <lineage>
        <taxon>Bacteria</taxon>
        <taxon>Bacillati</taxon>
        <taxon>Actinomycetota</taxon>
        <taxon>Actinomycetes</taxon>
        <taxon>Micrococcales</taxon>
        <taxon>Microbacteriaceae</taxon>
        <taxon>Klugiella</taxon>
    </lineage>
</organism>
<dbReference type="PANTHER" id="PTHR46889">
    <property type="entry name" value="TRANSPOSASE INSF FOR INSERTION SEQUENCE IS3B-RELATED"/>
    <property type="match status" value="1"/>
</dbReference>
<dbReference type="InterPro" id="IPR001584">
    <property type="entry name" value="Integrase_cat-core"/>
</dbReference>
<dbReference type="PROSITE" id="PS50994">
    <property type="entry name" value="INTEGRASE"/>
    <property type="match status" value="1"/>
</dbReference>
<reference evidence="3 4" key="1">
    <citation type="submission" date="2019-06" db="EMBL/GenBank/DDBJ databases">
        <title>Sequencing the genomes of 1000 actinobacteria strains.</title>
        <authorList>
            <person name="Klenk H.-P."/>
        </authorList>
    </citation>
    <scope>NUCLEOTIDE SEQUENCE [LARGE SCALE GENOMIC DNA]</scope>
    <source>
        <strain evidence="3 4">DSM 18031</strain>
    </source>
</reference>
<evidence type="ECO:0000256" key="1">
    <source>
        <dbReference type="SAM" id="MobiDB-lite"/>
    </source>
</evidence>
<dbReference type="GO" id="GO:0015074">
    <property type="term" value="P:DNA integration"/>
    <property type="evidence" value="ECO:0007669"/>
    <property type="project" value="InterPro"/>
</dbReference>
<dbReference type="PANTHER" id="PTHR46889:SF5">
    <property type="entry name" value="INTEGRASE PROTEIN"/>
    <property type="match status" value="1"/>
</dbReference>
<dbReference type="SUPFAM" id="SSF53098">
    <property type="entry name" value="Ribonuclease H-like"/>
    <property type="match status" value="1"/>
</dbReference>
<dbReference type="Proteomes" id="UP000318331">
    <property type="component" value="Unassembled WGS sequence"/>
</dbReference>
<feature type="domain" description="Integrase catalytic" evidence="2">
    <location>
        <begin position="32"/>
        <end position="115"/>
    </location>
</feature>
<protein>
    <submittedName>
        <fullName evidence="3">Integrase-like protein</fullName>
    </submittedName>
</protein>
<evidence type="ECO:0000259" key="2">
    <source>
        <dbReference type="PROSITE" id="PS50994"/>
    </source>
</evidence>
<name>A0A543HSR8_9MICO</name>
<dbReference type="InterPro" id="IPR012337">
    <property type="entry name" value="RNaseH-like_sf"/>
</dbReference>
<sequence>MQIGGITGIIPRTWRPASTVHGGDSFLVERQFDQGERDLAWFSDITYLRTGGGGAYLRVVRDGHTRRVLGCTVGDSLHTDLVEGALRQSVALRGHLPRKVVFHTDRGTQYTSASLPTPRPSSGRCARWEEPGCAGGIVLVCVQNTSTTTGTFSPPSPTPLRNRLHQPARVRTLPAHAGSLTNHPSGLRGQPHASDVNTKVGGVQPSACTPPTV</sequence>
<dbReference type="GO" id="GO:0003676">
    <property type="term" value="F:nucleic acid binding"/>
    <property type="evidence" value="ECO:0007669"/>
    <property type="project" value="InterPro"/>
</dbReference>
<dbReference type="InterPro" id="IPR036397">
    <property type="entry name" value="RNaseH_sf"/>
</dbReference>
<proteinExistence type="predicted"/>
<dbReference type="EMBL" id="VFPN01000003">
    <property type="protein sequence ID" value="TQM61385.1"/>
    <property type="molecule type" value="Genomic_DNA"/>
</dbReference>
<dbReference type="Pfam" id="PF00665">
    <property type="entry name" value="rve"/>
    <property type="match status" value="1"/>
</dbReference>
<keyword evidence="4" id="KW-1185">Reference proteome</keyword>
<comment type="caution">
    <text evidence="3">The sequence shown here is derived from an EMBL/GenBank/DDBJ whole genome shotgun (WGS) entry which is preliminary data.</text>
</comment>
<feature type="region of interest" description="Disordered" evidence="1">
    <location>
        <begin position="176"/>
        <end position="213"/>
    </location>
</feature>
<dbReference type="AlphaFoldDB" id="A0A543HSR8"/>
<evidence type="ECO:0000313" key="3">
    <source>
        <dbReference type="EMBL" id="TQM61385.1"/>
    </source>
</evidence>
<accession>A0A543HSR8</accession>
<dbReference type="InterPro" id="IPR050900">
    <property type="entry name" value="Transposase_IS3/IS150/IS904"/>
</dbReference>
<dbReference type="Gene3D" id="3.30.420.10">
    <property type="entry name" value="Ribonuclease H-like superfamily/Ribonuclease H"/>
    <property type="match status" value="1"/>
</dbReference>
<evidence type="ECO:0000313" key="4">
    <source>
        <dbReference type="Proteomes" id="UP000318331"/>
    </source>
</evidence>